<keyword evidence="3" id="KW-1185">Reference proteome</keyword>
<comment type="caution">
    <text evidence="2">The sequence shown here is derived from an EMBL/GenBank/DDBJ whole genome shotgun (WGS) entry which is preliminary data.</text>
</comment>
<evidence type="ECO:0000313" key="2">
    <source>
        <dbReference type="EMBL" id="TRO83693.1"/>
    </source>
</evidence>
<gene>
    <name evidence="2" type="ORF">FL622_00475</name>
</gene>
<evidence type="ECO:0008006" key="4">
    <source>
        <dbReference type="Google" id="ProtNLM"/>
    </source>
</evidence>
<dbReference type="Proteomes" id="UP000317155">
    <property type="component" value="Unassembled WGS sequence"/>
</dbReference>
<accession>A0A550JKJ2</accession>
<feature type="chain" id="PRO_5021784371" description="Redoxin domain-containing protein" evidence="1">
    <location>
        <begin position="20"/>
        <end position="74"/>
    </location>
</feature>
<organism evidence="2 3">
    <name type="scientific">Trichloromonas acetexigens</name>
    <dbReference type="NCBI Taxonomy" id="38815"/>
    <lineage>
        <taxon>Bacteria</taxon>
        <taxon>Pseudomonadati</taxon>
        <taxon>Thermodesulfobacteriota</taxon>
        <taxon>Desulfuromonadia</taxon>
        <taxon>Desulfuromonadales</taxon>
        <taxon>Trichloromonadaceae</taxon>
        <taxon>Trichloromonas</taxon>
    </lineage>
</organism>
<feature type="signal peptide" evidence="1">
    <location>
        <begin position="1"/>
        <end position="19"/>
    </location>
</feature>
<dbReference type="InterPro" id="IPR036249">
    <property type="entry name" value="Thioredoxin-like_sf"/>
</dbReference>
<evidence type="ECO:0000256" key="1">
    <source>
        <dbReference type="SAM" id="SignalP"/>
    </source>
</evidence>
<evidence type="ECO:0000313" key="3">
    <source>
        <dbReference type="Proteomes" id="UP000317155"/>
    </source>
</evidence>
<name>A0A550JKJ2_9BACT</name>
<protein>
    <recommendedName>
        <fullName evidence="4">Redoxin domain-containing protein</fullName>
    </recommendedName>
</protein>
<dbReference type="PROSITE" id="PS51257">
    <property type="entry name" value="PROKAR_LIPOPROTEIN"/>
    <property type="match status" value="1"/>
</dbReference>
<dbReference type="RefSeq" id="WP_092052292.1">
    <property type="nucleotide sequence ID" value="NZ_FOJJ01000001.1"/>
</dbReference>
<dbReference type="EMBL" id="VJVV01000001">
    <property type="protein sequence ID" value="TRO83693.1"/>
    <property type="molecule type" value="Genomic_DNA"/>
</dbReference>
<reference evidence="2 3" key="1">
    <citation type="submission" date="2019-07" db="EMBL/GenBank/DDBJ databases">
        <title>Insights of Desulfuromonas acetexigens electromicrobiology.</title>
        <authorList>
            <person name="Katuri K."/>
            <person name="Sapireddy V."/>
            <person name="Shaw D.R."/>
            <person name="Saikaly P."/>
        </authorList>
    </citation>
    <scope>NUCLEOTIDE SEQUENCE [LARGE SCALE GENOMIC DNA]</scope>
    <source>
        <strain evidence="2 3">2873</strain>
    </source>
</reference>
<dbReference type="OrthoDB" id="9809746at2"/>
<dbReference type="SUPFAM" id="SSF52833">
    <property type="entry name" value="Thioredoxin-like"/>
    <property type="match status" value="1"/>
</dbReference>
<sequence length="74" mass="8263">MQRSRSLFSLLLVCFFALACAPVAQQDVILKSVGDRAPIFSAATSQGKLFNYDLDYYGKHHLVMTFFPAAYTPI</sequence>
<keyword evidence="1" id="KW-0732">Signal</keyword>
<dbReference type="AlphaFoldDB" id="A0A550JKJ2"/>
<proteinExistence type="predicted"/>